<dbReference type="AlphaFoldDB" id="A7S9S2"/>
<dbReference type="InterPro" id="IPR036388">
    <property type="entry name" value="WH-like_DNA-bd_sf"/>
</dbReference>
<comment type="subcellular location">
    <subcellularLocation>
        <location evidence="1 4">Nucleus</location>
    </subcellularLocation>
</comment>
<evidence type="ECO:0000313" key="6">
    <source>
        <dbReference type="EMBL" id="EDO39529.1"/>
    </source>
</evidence>
<feature type="non-terminal residue" evidence="6">
    <location>
        <position position="116"/>
    </location>
</feature>
<dbReference type="InterPro" id="IPR030456">
    <property type="entry name" value="TF_fork_head_CS_2"/>
</dbReference>
<dbReference type="SUPFAM" id="SSF46785">
    <property type="entry name" value="Winged helix' DNA-binding domain"/>
    <property type="match status" value="1"/>
</dbReference>
<keyword evidence="3 4" id="KW-0539">Nucleus</keyword>
<organism evidence="6 7">
    <name type="scientific">Nematostella vectensis</name>
    <name type="common">Starlet sea anemone</name>
    <dbReference type="NCBI Taxonomy" id="45351"/>
    <lineage>
        <taxon>Eukaryota</taxon>
        <taxon>Metazoa</taxon>
        <taxon>Cnidaria</taxon>
        <taxon>Anthozoa</taxon>
        <taxon>Hexacorallia</taxon>
        <taxon>Actiniaria</taxon>
        <taxon>Edwardsiidae</taxon>
        <taxon>Nematostella</taxon>
    </lineage>
</organism>
<dbReference type="Gene3D" id="1.10.10.10">
    <property type="entry name" value="Winged helix-like DNA-binding domain superfamily/Winged helix DNA-binding domain"/>
    <property type="match status" value="1"/>
</dbReference>
<dbReference type="Pfam" id="PF00250">
    <property type="entry name" value="Forkhead"/>
    <property type="match status" value="1"/>
</dbReference>
<dbReference type="InterPro" id="IPR050211">
    <property type="entry name" value="FOX_domain-containing"/>
</dbReference>
<dbReference type="SMART" id="SM00339">
    <property type="entry name" value="FH"/>
    <property type="match status" value="1"/>
</dbReference>
<dbReference type="EMBL" id="DS469605">
    <property type="protein sequence ID" value="EDO39529.1"/>
    <property type="molecule type" value="Genomic_DNA"/>
</dbReference>
<gene>
    <name evidence="6" type="ORF">NEMVEDRAFT_v1g110212</name>
</gene>
<dbReference type="GO" id="GO:0009653">
    <property type="term" value="P:anatomical structure morphogenesis"/>
    <property type="evidence" value="ECO:0000318"/>
    <property type="project" value="GO_Central"/>
</dbReference>
<evidence type="ECO:0000256" key="4">
    <source>
        <dbReference type="PROSITE-ProRule" id="PRU00089"/>
    </source>
</evidence>
<dbReference type="PRINTS" id="PR00053">
    <property type="entry name" value="FORKHEAD"/>
</dbReference>
<dbReference type="InParanoid" id="A7S9S2"/>
<protein>
    <recommendedName>
        <fullName evidence="5">Fork-head domain-containing protein</fullName>
    </recommendedName>
</protein>
<dbReference type="GO" id="GO:0000981">
    <property type="term" value="F:DNA-binding transcription factor activity, RNA polymerase II-specific"/>
    <property type="evidence" value="ECO:0000318"/>
    <property type="project" value="GO_Central"/>
</dbReference>
<dbReference type="STRING" id="45351.A7S9S2"/>
<keyword evidence="7" id="KW-1185">Reference proteome</keyword>
<evidence type="ECO:0000313" key="7">
    <source>
        <dbReference type="Proteomes" id="UP000001593"/>
    </source>
</evidence>
<sequence length="116" mass="13753">MNTNPQSKPYLCDEVKPPFSYIALITMSIEASPYRMRTLNEIYEFIMTRFPYFRKNQQKWQNSIRHNLSLNDCFVKVPRSIFGKPGKGNYWTLHPSCGDMFGSGSFLRRPKRFKCR</sequence>
<dbReference type="Proteomes" id="UP000001593">
    <property type="component" value="Unassembled WGS sequence"/>
</dbReference>
<dbReference type="GO" id="GO:0006357">
    <property type="term" value="P:regulation of transcription by RNA polymerase II"/>
    <property type="evidence" value="ECO:0000318"/>
    <property type="project" value="GO_Central"/>
</dbReference>
<dbReference type="InterPro" id="IPR036390">
    <property type="entry name" value="WH_DNA-bd_sf"/>
</dbReference>
<dbReference type="GO" id="GO:0005634">
    <property type="term" value="C:nucleus"/>
    <property type="evidence" value="ECO:0007669"/>
    <property type="project" value="UniProtKB-SubCell"/>
</dbReference>
<evidence type="ECO:0000256" key="2">
    <source>
        <dbReference type="ARBA" id="ARBA00023125"/>
    </source>
</evidence>
<dbReference type="HOGENOM" id="CLU_077699_5_3_1"/>
<dbReference type="GO" id="GO:0000978">
    <property type="term" value="F:RNA polymerase II cis-regulatory region sequence-specific DNA binding"/>
    <property type="evidence" value="ECO:0000318"/>
    <property type="project" value="GO_Central"/>
</dbReference>
<dbReference type="FunFam" id="1.10.10.10:FF:000071">
    <property type="entry name" value="Forkhead box F1"/>
    <property type="match status" value="1"/>
</dbReference>
<name>A7S9S2_NEMVE</name>
<evidence type="ECO:0000256" key="3">
    <source>
        <dbReference type="ARBA" id="ARBA00023242"/>
    </source>
</evidence>
<evidence type="ECO:0000259" key="5">
    <source>
        <dbReference type="PROSITE" id="PS50039"/>
    </source>
</evidence>
<reference evidence="6 7" key="1">
    <citation type="journal article" date="2007" name="Science">
        <title>Sea anemone genome reveals ancestral eumetazoan gene repertoire and genomic organization.</title>
        <authorList>
            <person name="Putnam N.H."/>
            <person name="Srivastava M."/>
            <person name="Hellsten U."/>
            <person name="Dirks B."/>
            <person name="Chapman J."/>
            <person name="Salamov A."/>
            <person name="Terry A."/>
            <person name="Shapiro H."/>
            <person name="Lindquist E."/>
            <person name="Kapitonov V.V."/>
            <person name="Jurka J."/>
            <person name="Genikhovich G."/>
            <person name="Grigoriev I.V."/>
            <person name="Lucas S.M."/>
            <person name="Steele R.E."/>
            <person name="Finnerty J.R."/>
            <person name="Technau U."/>
            <person name="Martindale M.Q."/>
            <person name="Rokhsar D.S."/>
        </authorList>
    </citation>
    <scope>NUCLEOTIDE SEQUENCE [LARGE SCALE GENOMIC DNA]</scope>
    <source>
        <strain evidence="7">CH2 X CH6</strain>
    </source>
</reference>
<dbReference type="PhylomeDB" id="A7S9S2"/>
<proteinExistence type="predicted"/>
<accession>A7S9S2</accession>
<dbReference type="GO" id="GO:0030154">
    <property type="term" value="P:cell differentiation"/>
    <property type="evidence" value="ECO:0000318"/>
    <property type="project" value="GO_Central"/>
</dbReference>
<dbReference type="eggNOG" id="KOG3563">
    <property type="taxonomic scope" value="Eukaryota"/>
</dbReference>
<dbReference type="OMA" id="YISLITW"/>
<evidence type="ECO:0000256" key="1">
    <source>
        <dbReference type="ARBA" id="ARBA00004123"/>
    </source>
</evidence>
<dbReference type="InterPro" id="IPR001766">
    <property type="entry name" value="Fork_head_dom"/>
</dbReference>
<dbReference type="PANTHER" id="PTHR11829:SF387">
    <property type="entry name" value="FORK-HEAD DOMAIN-CONTAINING PROTEIN"/>
    <property type="match status" value="1"/>
</dbReference>
<dbReference type="PROSITE" id="PS00658">
    <property type="entry name" value="FORK_HEAD_2"/>
    <property type="match status" value="1"/>
</dbReference>
<dbReference type="PANTHER" id="PTHR11829">
    <property type="entry name" value="FORKHEAD BOX PROTEIN"/>
    <property type="match status" value="1"/>
</dbReference>
<keyword evidence="2 4" id="KW-0238">DNA-binding</keyword>
<feature type="DNA-binding region" description="Fork-head" evidence="4">
    <location>
        <begin position="16"/>
        <end position="111"/>
    </location>
</feature>
<feature type="domain" description="Fork-head" evidence="5">
    <location>
        <begin position="16"/>
        <end position="111"/>
    </location>
</feature>
<dbReference type="PROSITE" id="PS50039">
    <property type="entry name" value="FORK_HEAD_3"/>
    <property type="match status" value="1"/>
</dbReference>